<dbReference type="AlphaFoldDB" id="A0A8J4R4B3"/>
<accession>A0A8J4R4B3</accession>
<evidence type="ECO:0000313" key="4">
    <source>
        <dbReference type="Proteomes" id="UP000737018"/>
    </source>
</evidence>
<dbReference type="InterPro" id="IPR046848">
    <property type="entry name" value="E_motif"/>
</dbReference>
<dbReference type="Gene3D" id="1.25.40.10">
    <property type="entry name" value="Tetratricopeptide repeat domain"/>
    <property type="match status" value="1"/>
</dbReference>
<dbReference type="GO" id="GO:0003723">
    <property type="term" value="F:RNA binding"/>
    <property type="evidence" value="ECO:0007669"/>
    <property type="project" value="InterPro"/>
</dbReference>
<gene>
    <name evidence="3" type="ORF">CMV_011176</name>
</gene>
<dbReference type="Pfam" id="PF20431">
    <property type="entry name" value="E_motif"/>
    <property type="match status" value="1"/>
</dbReference>
<keyword evidence="4" id="KW-1185">Reference proteome</keyword>
<dbReference type="FunFam" id="1.25.40.10:FF:000158">
    <property type="entry name" value="pentatricopeptide repeat-containing protein At2g33680"/>
    <property type="match status" value="1"/>
</dbReference>
<dbReference type="Proteomes" id="UP000737018">
    <property type="component" value="Unassembled WGS sequence"/>
</dbReference>
<dbReference type="Pfam" id="PF01535">
    <property type="entry name" value="PPR"/>
    <property type="match status" value="2"/>
</dbReference>
<organism evidence="3 4">
    <name type="scientific">Castanea mollissima</name>
    <name type="common">Chinese chestnut</name>
    <dbReference type="NCBI Taxonomy" id="60419"/>
    <lineage>
        <taxon>Eukaryota</taxon>
        <taxon>Viridiplantae</taxon>
        <taxon>Streptophyta</taxon>
        <taxon>Embryophyta</taxon>
        <taxon>Tracheophyta</taxon>
        <taxon>Spermatophyta</taxon>
        <taxon>Magnoliopsida</taxon>
        <taxon>eudicotyledons</taxon>
        <taxon>Gunneridae</taxon>
        <taxon>Pentapetalae</taxon>
        <taxon>rosids</taxon>
        <taxon>fabids</taxon>
        <taxon>Fagales</taxon>
        <taxon>Fagaceae</taxon>
        <taxon>Castanea</taxon>
    </lineage>
</organism>
<dbReference type="InterPro" id="IPR046960">
    <property type="entry name" value="PPR_At4g14850-like_plant"/>
</dbReference>
<proteinExistence type="predicted"/>
<protein>
    <recommendedName>
        <fullName evidence="5">Pentatricopeptide repeat-containing protein</fullName>
    </recommendedName>
</protein>
<keyword evidence="1" id="KW-0677">Repeat</keyword>
<name>A0A8J4R4B3_9ROSI</name>
<dbReference type="NCBIfam" id="TIGR00756">
    <property type="entry name" value="PPR"/>
    <property type="match status" value="1"/>
</dbReference>
<evidence type="ECO:0000256" key="2">
    <source>
        <dbReference type="PROSITE-ProRule" id="PRU00708"/>
    </source>
</evidence>
<dbReference type="PROSITE" id="PS51375">
    <property type="entry name" value="PPR"/>
    <property type="match status" value="1"/>
</dbReference>
<dbReference type="PANTHER" id="PTHR47926:SF488">
    <property type="entry name" value="DYW DOMAIN-CONTAINING PROTEIN"/>
    <property type="match status" value="1"/>
</dbReference>
<dbReference type="InterPro" id="IPR011990">
    <property type="entry name" value="TPR-like_helical_dom_sf"/>
</dbReference>
<dbReference type="EMBL" id="JRKL02001348">
    <property type="protein sequence ID" value="KAF3964545.1"/>
    <property type="molecule type" value="Genomic_DNA"/>
</dbReference>
<dbReference type="OrthoDB" id="185373at2759"/>
<feature type="repeat" description="PPR" evidence="2">
    <location>
        <begin position="147"/>
        <end position="181"/>
    </location>
</feature>
<dbReference type="GO" id="GO:0009451">
    <property type="term" value="P:RNA modification"/>
    <property type="evidence" value="ECO:0007669"/>
    <property type="project" value="InterPro"/>
</dbReference>
<dbReference type="Pfam" id="PF13041">
    <property type="entry name" value="PPR_2"/>
    <property type="match status" value="1"/>
</dbReference>
<dbReference type="PANTHER" id="PTHR47926">
    <property type="entry name" value="PENTATRICOPEPTIDE REPEAT-CONTAINING PROTEIN"/>
    <property type="match status" value="1"/>
</dbReference>
<sequence length="330" mass="37229">MTSLLLLPLRTMPTNCSTKFSNQTLWSSTPWPVNTPAKMPLFRPFCSFLISYALALSLMTIPSLLFSRHVQALRHCKKVNNCIASLPNLVSTITYMSIRLREVEHEYVKMHGFDKYVKVKTALIDMYAKCGSLDDGMMQFANMSVRDTQAWSAMVMAYATHGHGSKAISLFEEMKRARVRPDEITFLGLLKACSHTGLVREGCEYFYSMSDKYGIIPGIKHYGCMVDLLSRAGRLDEAYTAGRWEDLNYLRKLMKDKGVVKVPGCSSMEVDNVMHEIFSGEGVQSVSTDLLWALDKLVKGLKLVGYIPDISLVFHADMEDEDKEITLKIS</sequence>
<evidence type="ECO:0008006" key="5">
    <source>
        <dbReference type="Google" id="ProtNLM"/>
    </source>
</evidence>
<dbReference type="InterPro" id="IPR002885">
    <property type="entry name" value="PPR_rpt"/>
</dbReference>
<evidence type="ECO:0000313" key="3">
    <source>
        <dbReference type="EMBL" id="KAF3964545.1"/>
    </source>
</evidence>
<dbReference type="GO" id="GO:0099402">
    <property type="term" value="P:plant organ development"/>
    <property type="evidence" value="ECO:0007669"/>
    <property type="project" value="UniProtKB-ARBA"/>
</dbReference>
<reference evidence="3" key="1">
    <citation type="submission" date="2020-03" db="EMBL/GenBank/DDBJ databases">
        <title>Castanea mollissima Vanexum genome sequencing.</title>
        <authorList>
            <person name="Staton M."/>
        </authorList>
    </citation>
    <scope>NUCLEOTIDE SEQUENCE</scope>
    <source>
        <tissue evidence="3">Leaf</tissue>
    </source>
</reference>
<evidence type="ECO:0000256" key="1">
    <source>
        <dbReference type="ARBA" id="ARBA00022737"/>
    </source>
</evidence>
<comment type="caution">
    <text evidence="3">The sequence shown here is derived from an EMBL/GenBank/DDBJ whole genome shotgun (WGS) entry which is preliminary data.</text>
</comment>